<evidence type="ECO:0000313" key="3">
    <source>
        <dbReference type="Proteomes" id="UP000000238"/>
    </source>
</evidence>
<dbReference type="KEGG" id="hch:HCH_00080"/>
<accession>Q2SQS3</accession>
<dbReference type="Pfam" id="PF13692">
    <property type="entry name" value="Glyco_trans_1_4"/>
    <property type="match status" value="1"/>
</dbReference>
<reference evidence="2 3" key="1">
    <citation type="journal article" date="2005" name="Nucleic Acids Res.">
        <title>Genomic blueprint of Hahella chejuensis, a marine microbe producing an algicidal agent.</title>
        <authorList>
            <person name="Jeong H."/>
            <person name="Yim J.H."/>
            <person name="Lee C."/>
            <person name="Choi S.-H."/>
            <person name="Park Y.K."/>
            <person name="Yoon S.H."/>
            <person name="Hur C.-G."/>
            <person name="Kang H.-Y."/>
            <person name="Kim D."/>
            <person name="Lee H.H."/>
            <person name="Park K.H."/>
            <person name="Park S.-H."/>
            <person name="Park H.-S."/>
            <person name="Lee H.K."/>
            <person name="Oh T.K."/>
            <person name="Kim J.F."/>
        </authorList>
    </citation>
    <scope>NUCLEOTIDE SEQUENCE [LARGE SCALE GENOMIC DNA]</scope>
    <source>
        <strain evidence="2 3">KCTC 2396</strain>
    </source>
</reference>
<feature type="domain" description="Glycosyltransferase subfamily 4-like N-terminal" evidence="1">
    <location>
        <begin position="30"/>
        <end position="188"/>
    </location>
</feature>
<dbReference type="InterPro" id="IPR050194">
    <property type="entry name" value="Glycosyltransferase_grp1"/>
</dbReference>
<dbReference type="HOGENOM" id="CLU_009583_2_5_6"/>
<dbReference type="Pfam" id="PF13439">
    <property type="entry name" value="Glyco_transf_4"/>
    <property type="match status" value="1"/>
</dbReference>
<protein>
    <submittedName>
        <fullName evidence="2">Glycosyltransferase</fullName>
    </submittedName>
</protein>
<dbReference type="InterPro" id="IPR028098">
    <property type="entry name" value="Glyco_trans_4-like_N"/>
</dbReference>
<dbReference type="Proteomes" id="UP000000238">
    <property type="component" value="Chromosome"/>
</dbReference>
<dbReference type="eggNOG" id="COG0438">
    <property type="taxonomic scope" value="Bacteria"/>
</dbReference>
<sequence length="400" mass="44279">MIPPTCSTAEGAPMTGTLLWLTQNHFPQQGGMAQSCDRIVSELRRRGWRIDLVHFSSKWRDLNAQRKLGGVNIRCPLEADVSHTLNRLWCALPHLGAESYDAVVAFGGYAPMLAGPVYAAWLQKPLSVLIRGNDFDAAVFDPKRSAVLDKAIRASARVAAVSRDKVAKIQRLWPGAAVEWVANGIDLASWSPIQSDYEQAQTLRRQRIGGESRLILGMFGHIKRKKGGDYFIDALLRSGLADKSHLLVVGDMEPTLQERLENAPELDYSHVPFADRYALPPYYLACDYVCIPSYYDGMPNVMLEAAALGVPMLASRAGGMADVLEDNQHGFLFDSGQTDACVAAIRRAFAVAPAQREEMADACRELAARRLNLDAEISRYEILFREVISLEQKVSHLHSL</sequence>
<name>Q2SQS3_HAHCH</name>
<dbReference type="AlphaFoldDB" id="Q2SQS3"/>
<dbReference type="CAZy" id="GT4">
    <property type="family name" value="Glycosyltransferase Family 4"/>
</dbReference>
<evidence type="ECO:0000259" key="1">
    <source>
        <dbReference type="Pfam" id="PF13439"/>
    </source>
</evidence>
<dbReference type="EMBL" id="CP000155">
    <property type="protein sequence ID" value="ABC27001.1"/>
    <property type="molecule type" value="Genomic_DNA"/>
</dbReference>
<dbReference type="PANTHER" id="PTHR45947">
    <property type="entry name" value="SULFOQUINOVOSYL TRANSFERASE SQD2"/>
    <property type="match status" value="1"/>
</dbReference>
<keyword evidence="2" id="KW-0808">Transferase</keyword>
<keyword evidence="3" id="KW-1185">Reference proteome</keyword>
<evidence type="ECO:0000313" key="2">
    <source>
        <dbReference type="EMBL" id="ABC27001.1"/>
    </source>
</evidence>
<proteinExistence type="predicted"/>
<dbReference type="PANTHER" id="PTHR45947:SF11">
    <property type="entry name" value="SLR1508 PROTEIN"/>
    <property type="match status" value="1"/>
</dbReference>
<gene>
    <name evidence="2" type="ordered locus">HCH_00080</name>
</gene>
<dbReference type="CDD" id="cd03801">
    <property type="entry name" value="GT4_PimA-like"/>
    <property type="match status" value="1"/>
</dbReference>
<dbReference type="Gene3D" id="3.40.50.2000">
    <property type="entry name" value="Glycogen Phosphorylase B"/>
    <property type="match status" value="2"/>
</dbReference>
<organism evidence="2 3">
    <name type="scientific">Hahella chejuensis (strain KCTC 2396)</name>
    <dbReference type="NCBI Taxonomy" id="349521"/>
    <lineage>
        <taxon>Bacteria</taxon>
        <taxon>Pseudomonadati</taxon>
        <taxon>Pseudomonadota</taxon>
        <taxon>Gammaproteobacteria</taxon>
        <taxon>Oceanospirillales</taxon>
        <taxon>Hahellaceae</taxon>
        <taxon>Hahella</taxon>
    </lineage>
</organism>
<dbReference type="GO" id="GO:0016757">
    <property type="term" value="F:glycosyltransferase activity"/>
    <property type="evidence" value="ECO:0007669"/>
    <property type="project" value="UniProtKB-ARBA"/>
</dbReference>
<dbReference type="SUPFAM" id="SSF53756">
    <property type="entry name" value="UDP-Glycosyltransferase/glycogen phosphorylase"/>
    <property type="match status" value="1"/>
</dbReference>
<dbReference type="STRING" id="349521.HCH_00080"/>